<name>A0ACB9DVM6_CICIN</name>
<keyword evidence="2" id="KW-1185">Reference proteome</keyword>
<accession>A0ACB9DVM6</accession>
<reference evidence="1 2" key="2">
    <citation type="journal article" date="2022" name="Mol. Ecol. Resour.">
        <title>The genomes of chicory, endive, great burdock and yacon provide insights into Asteraceae paleo-polyploidization history and plant inulin production.</title>
        <authorList>
            <person name="Fan W."/>
            <person name="Wang S."/>
            <person name="Wang H."/>
            <person name="Wang A."/>
            <person name="Jiang F."/>
            <person name="Liu H."/>
            <person name="Zhao H."/>
            <person name="Xu D."/>
            <person name="Zhang Y."/>
        </authorList>
    </citation>
    <scope>NUCLEOTIDE SEQUENCE [LARGE SCALE GENOMIC DNA]</scope>
    <source>
        <strain evidence="2">cv. Punajuju</strain>
        <tissue evidence="1">Leaves</tissue>
    </source>
</reference>
<protein>
    <submittedName>
        <fullName evidence="1">Uncharacterized protein</fullName>
    </submittedName>
</protein>
<proteinExistence type="predicted"/>
<gene>
    <name evidence="1" type="ORF">L2E82_21163</name>
</gene>
<organism evidence="1 2">
    <name type="scientific">Cichorium intybus</name>
    <name type="common">Chicory</name>
    <dbReference type="NCBI Taxonomy" id="13427"/>
    <lineage>
        <taxon>Eukaryota</taxon>
        <taxon>Viridiplantae</taxon>
        <taxon>Streptophyta</taxon>
        <taxon>Embryophyta</taxon>
        <taxon>Tracheophyta</taxon>
        <taxon>Spermatophyta</taxon>
        <taxon>Magnoliopsida</taxon>
        <taxon>eudicotyledons</taxon>
        <taxon>Gunneridae</taxon>
        <taxon>Pentapetalae</taxon>
        <taxon>asterids</taxon>
        <taxon>campanulids</taxon>
        <taxon>Asterales</taxon>
        <taxon>Asteraceae</taxon>
        <taxon>Cichorioideae</taxon>
        <taxon>Cichorieae</taxon>
        <taxon>Cichoriinae</taxon>
        <taxon>Cichorium</taxon>
    </lineage>
</organism>
<dbReference type="Proteomes" id="UP001055811">
    <property type="component" value="Linkage Group LG04"/>
</dbReference>
<sequence length="124" mass="13781">MVLMVVVVPSKFPAIYFENETEEREKGRDDDGGTSLLDTMMVDRYEEGGQRCDIRFTVGNGELQADRGSGKSNSLKQQLTSSRATILVVPITPAKTLSDKTDSMEFQRLAMQDNECLDVENIGL</sequence>
<comment type="caution">
    <text evidence="1">The sequence shown here is derived from an EMBL/GenBank/DDBJ whole genome shotgun (WGS) entry which is preliminary data.</text>
</comment>
<reference evidence="2" key="1">
    <citation type="journal article" date="2022" name="Mol. Ecol. Resour.">
        <title>The genomes of chicory, endive, great burdock and yacon provide insights into Asteraceae palaeo-polyploidization history and plant inulin production.</title>
        <authorList>
            <person name="Fan W."/>
            <person name="Wang S."/>
            <person name="Wang H."/>
            <person name="Wang A."/>
            <person name="Jiang F."/>
            <person name="Liu H."/>
            <person name="Zhao H."/>
            <person name="Xu D."/>
            <person name="Zhang Y."/>
        </authorList>
    </citation>
    <scope>NUCLEOTIDE SEQUENCE [LARGE SCALE GENOMIC DNA]</scope>
    <source>
        <strain evidence="2">cv. Punajuju</strain>
    </source>
</reference>
<evidence type="ECO:0000313" key="2">
    <source>
        <dbReference type="Proteomes" id="UP001055811"/>
    </source>
</evidence>
<dbReference type="EMBL" id="CM042012">
    <property type="protein sequence ID" value="KAI3750523.1"/>
    <property type="molecule type" value="Genomic_DNA"/>
</dbReference>
<evidence type="ECO:0000313" key="1">
    <source>
        <dbReference type="EMBL" id="KAI3750523.1"/>
    </source>
</evidence>